<protein>
    <recommendedName>
        <fullName evidence="6">TVP38/TMEM64 family membrane protein</fullName>
    </recommendedName>
</protein>
<evidence type="ECO:0000259" key="7">
    <source>
        <dbReference type="Pfam" id="PF09335"/>
    </source>
</evidence>
<feature type="transmembrane region" description="Helical" evidence="6">
    <location>
        <begin position="72"/>
        <end position="96"/>
    </location>
</feature>
<feature type="transmembrane region" description="Helical" evidence="6">
    <location>
        <begin position="42"/>
        <end position="60"/>
    </location>
</feature>
<sequence>MKKIISFILFVLLVIFLAYQFGLVDFLTDIAALRAYLENLGWRGYLIFILLSVLVAVFLLPGQFLAIVGGLAYGGFVGGALTIIGASLGASISFVLGKYVARDYILQRFGNDLTFQKIEKGVRENGISFLIFTRLVPIFPYAIQSYAYAMTPMSIKKFSIISFVTMMPASFIYAFMASEIASKGVSMTLLLEFAGAGLLLALLAYLPKKISKKINQLNSEYKND</sequence>
<dbReference type="InterPro" id="IPR015414">
    <property type="entry name" value="TMEM64"/>
</dbReference>
<comment type="caution">
    <text evidence="8">The sequence shown here is derived from an EMBL/GenBank/DDBJ whole genome shotgun (WGS) entry which is preliminary data.</text>
</comment>
<dbReference type="PANTHER" id="PTHR12677:SF59">
    <property type="entry name" value="GOLGI APPARATUS MEMBRANE PROTEIN TVP38-RELATED"/>
    <property type="match status" value="1"/>
</dbReference>
<keyword evidence="3 6" id="KW-0812">Transmembrane</keyword>
<evidence type="ECO:0000256" key="5">
    <source>
        <dbReference type="ARBA" id="ARBA00023136"/>
    </source>
</evidence>
<dbReference type="EMBL" id="JAFLVR010000001">
    <property type="protein sequence ID" value="MBO0450801.1"/>
    <property type="molecule type" value="Genomic_DNA"/>
</dbReference>
<gene>
    <name evidence="8" type="ORF">JZO85_00880</name>
</gene>
<evidence type="ECO:0000256" key="3">
    <source>
        <dbReference type="ARBA" id="ARBA00022692"/>
    </source>
</evidence>
<proteinExistence type="inferred from homology"/>
<dbReference type="PANTHER" id="PTHR12677">
    <property type="entry name" value="GOLGI APPARATUS MEMBRANE PROTEIN TVP38-RELATED"/>
    <property type="match status" value="1"/>
</dbReference>
<keyword evidence="5 6" id="KW-0472">Membrane</keyword>
<feature type="transmembrane region" description="Helical" evidence="6">
    <location>
        <begin position="184"/>
        <end position="206"/>
    </location>
</feature>
<feature type="transmembrane region" description="Helical" evidence="6">
    <location>
        <begin position="160"/>
        <end position="178"/>
    </location>
</feature>
<organism evidence="8 9">
    <name type="scientific">Candidatus Enterococcus murrayae</name>
    <dbReference type="NCBI Taxonomy" id="2815321"/>
    <lineage>
        <taxon>Bacteria</taxon>
        <taxon>Bacillati</taxon>
        <taxon>Bacillota</taxon>
        <taxon>Bacilli</taxon>
        <taxon>Lactobacillales</taxon>
        <taxon>Enterococcaceae</taxon>
        <taxon>Enterococcus</taxon>
    </lineage>
</organism>
<evidence type="ECO:0000256" key="6">
    <source>
        <dbReference type="RuleBase" id="RU366058"/>
    </source>
</evidence>
<reference evidence="8 9" key="1">
    <citation type="submission" date="2021-03" db="EMBL/GenBank/DDBJ databases">
        <title>Enterococcal diversity collection.</title>
        <authorList>
            <person name="Gilmore M.S."/>
            <person name="Schwartzman J."/>
            <person name="Van Tyne D."/>
            <person name="Martin M."/>
            <person name="Earl A.M."/>
            <person name="Manson A.L."/>
            <person name="Straub T."/>
            <person name="Salamzade R."/>
            <person name="Saavedra J."/>
            <person name="Lebreton F."/>
            <person name="Prichula J."/>
            <person name="Schaufler K."/>
            <person name="Gaca A."/>
            <person name="Sgardioli B."/>
            <person name="Wagenaar J."/>
            <person name="Strong T."/>
        </authorList>
    </citation>
    <scope>NUCLEOTIDE SEQUENCE [LARGE SCALE GENOMIC DNA]</scope>
    <source>
        <strain evidence="8 9">MJM16</strain>
    </source>
</reference>
<dbReference type="Pfam" id="PF09335">
    <property type="entry name" value="VTT_dom"/>
    <property type="match status" value="1"/>
</dbReference>
<accession>A0ABS3HBF7</accession>
<feature type="domain" description="VTT" evidence="7">
    <location>
        <begin position="60"/>
        <end position="177"/>
    </location>
</feature>
<keyword evidence="2 6" id="KW-1003">Cell membrane</keyword>
<name>A0ABS3HBF7_9ENTE</name>
<evidence type="ECO:0000256" key="4">
    <source>
        <dbReference type="ARBA" id="ARBA00022989"/>
    </source>
</evidence>
<evidence type="ECO:0000313" key="8">
    <source>
        <dbReference type="EMBL" id="MBO0450801.1"/>
    </source>
</evidence>
<keyword evidence="4 6" id="KW-1133">Transmembrane helix</keyword>
<dbReference type="RefSeq" id="WP_207106612.1">
    <property type="nucleotide sequence ID" value="NZ_JAFLVR010000001.1"/>
</dbReference>
<comment type="similarity">
    <text evidence="6">Belongs to the TVP38/TMEM64 family.</text>
</comment>
<dbReference type="Proteomes" id="UP000664495">
    <property type="component" value="Unassembled WGS sequence"/>
</dbReference>
<keyword evidence="9" id="KW-1185">Reference proteome</keyword>
<evidence type="ECO:0000256" key="1">
    <source>
        <dbReference type="ARBA" id="ARBA00004651"/>
    </source>
</evidence>
<evidence type="ECO:0000313" key="9">
    <source>
        <dbReference type="Proteomes" id="UP000664495"/>
    </source>
</evidence>
<comment type="caution">
    <text evidence="6">Lacks conserved residue(s) required for the propagation of feature annotation.</text>
</comment>
<comment type="subcellular location">
    <subcellularLocation>
        <location evidence="1 6">Cell membrane</location>
        <topology evidence="1 6">Multi-pass membrane protein</topology>
    </subcellularLocation>
</comment>
<dbReference type="InterPro" id="IPR032816">
    <property type="entry name" value="VTT_dom"/>
</dbReference>
<evidence type="ECO:0000256" key="2">
    <source>
        <dbReference type="ARBA" id="ARBA00022475"/>
    </source>
</evidence>